<dbReference type="InterPro" id="IPR010998">
    <property type="entry name" value="Integrase_recombinase_N"/>
</dbReference>
<evidence type="ECO:0008006" key="5">
    <source>
        <dbReference type="Google" id="ProtNLM"/>
    </source>
</evidence>
<keyword evidence="1" id="KW-0238">DNA-binding</keyword>
<dbReference type="GO" id="GO:0003677">
    <property type="term" value="F:DNA binding"/>
    <property type="evidence" value="ECO:0007669"/>
    <property type="project" value="UniProtKB-KW"/>
</dbReference>
<comment type="caution">
    <text evidence="3">The sequence shown here is derived from an EMBL/GenBank/DDBJ whole genome shotgun (WGS) entry which is preliminary data.</text>
</comment>
<dbReference type="Gene3D" id="1.10.150.130">
    <property type="match status" value="1"/>
</dbReference>
<dbReference type="AlphaFoldDB" id="A0A919R4V0"/>
<gene>
    <name evidence="3" type="ORF">Sru01_47090</name>
</gene>
<proteinExistence type="predicted"/>
<evidence type="ECO:0000256" key="2">
    <source>
        <dbReference type="SAM" id="MobiDB-lite"/>
    </source>
</evidence>
<dbReference type="SUPFAM" id="SSF56349">
    <property type="entry name" value="DNA breaking-rejoining enzymes"/>
    <property type="match status" value="1"/>
</dbReference>
<dbReference type="Proteomes" id="UP000655287">
    <property type="component" value="Unassembled WGS sequence"/>
</dbReference>
<reference evidence="3" key="1">
    <citation type="submission" date="2021-01" db="EMBL/GenBank/DDBJ databases">
        <title>Whole genome shotgun sequence of Sphaerisporangium rufum NBRC 109079.</title>
        <authorList>
            <person name="Komaki H."/>
            <person name="Tamura T."/>
        </authorList>
    </citation>
    <scope>NUCLEOTIDE SEQUENCE</scope>
    <source>
        <strain evidence="3">NBRC 109079</strain>
    </source>
</reference>
<evidence type="ECO:0000313" key="4">
    <source>
        <dbReference type="Proteomes" id="UP000655287"/>
    </source>
</evidence>
<name>A0A919R4V0_9ACTN</name>
<sequence>MTDITHKARAPTRQCSGFYRDRITSVGWLPSRLMRSGGPRRRVSFRPPWRLEHGSKIENRHAPDHPGLYRTFTVGRIDSTRRAPGKGIGPPTALRRNDERTDALGDFLHRYNSGDSGCVFTVELGRPLSALETYIAELLAKEAAAFAPRIGRLRLQAVRPATITKLYRDLLNGGGKNGKPLSPTTVAHVHTVLRKALRDAVVIDEVLPNNPAERAKLPRNQRAAPGTIWTPA</sequence>
<accession>A0A919R4V0</accession>
<dbReference type="EMBL" id="BOOU01000062">
    <property type="protein sequence ID" value="GII79727.1"/>
    <property type="molecule type" value="Genomic_DNA"/>
</dbReference>
<protein>
    <recommendedName>
        <fullName evidence="5">Core-binding (CB) domain-containing protein</fullName>
    </recommendedName>
</protein>
<dbReference type="RefSeq" id="WP_203989858.1">
    <property type="nucleotide sequence ID" value="NZ_BOOU01000062.1"/>
</dbReference>
<organism evidence="3 4">
    <name type="scientific">Sphaerisporangium rufum</name>
    <dbReference type="NCBI Taxonomy" id="1381558"/>
    <lineage>
        <taxon>Bacteria</taxon>
        <taxon>Bacillati</taxon>
        <taxon>Actinomycetota</taxon>
        <taxon>Actinomycetes</taxon>
        <taxon>Streptosporangiales</taxon>
        <taxon>Streptosporangiaceae</taxon>
        <taxon>Sphaerisporangium</taxon>
    </lineage>
</organism>
<dbReference type="InterPro" id="IPR011010">
    <property type="entry name" value="DNA_brk_join_enz"/>
</dbReference>
<keyword evidence="4" id="KW-1185">Reference proteome</keyword>
<evidence type="ECO:0000256" key="1">
    <source>
        <dbReference type="ARBA" id="ARBA00023125"/>
    </source>
</evidence>
<evidence type="ECO:0000313" key="3">
    <source>
        <dbReference type="EMBL" id="GII79727.1"/>
    </source>
</evidence>
<feature type="region of interest" description="Disordered" evidence="2">
    <location>
        <begin position="213"/>
        <end position="232"/>
    </location>
</feature>